<evidence type="ECO:0000313" key="4">
    <source>
        <dbReference type="Proteomes" id="UP000177042"/>
    </source>
</evidence>
<proteinExistence type="predicted"/>
<accession>A0A1F5JDY9</accession>
<keyword evidence="2" id="KW-0472">Membrane</keyword>
<feature type="transmembrane region" description="Helical" evidence="2">
    <location>
        <begin position="50"/>
        <end position="73"/>
    </location>
</feature>
<sequence length="612" mass="67236">MNTKANSKFPGLAPRRGAGKTQKSKFATILLMATNFITRTTFFVKGFTLIVLLVTISIIAVLSVVGFTSFTQVREKAWDAKKKADIDAIRKAYEQNFDPTENNGQGGYKALNDNQFASGKIPTPPEGGDYTRIKNTATTGFTICASLSGSTPCAALSDTCYCQSSAQAEAPTLIAANTEFLTNASSFSPEPSQAPSQPALSQPGSESGVSSPVTYEVKTWLITYKEIAGRSVNISGLTPADFTKQILLPAMIEASRYHGYFNPSAQPALRYTLSDTDIYIEDNPRPARYSDLFNKYNLCNYAKANDIKTVIIWADSDYNYGSGEIRRESAITGNKGILTNGPILTSVCDKTIVIYGLTYTRGLSEALESYGHHLETVFRQFRPEYAFWADEAQKTGWFPAVTRGDSCGTDHEPPNARWEYDRSNDADYQSDCRNWKPDGTGVKETLNCNTWGCSGEGWLKWWMQNMPGLGNTLVGTNGQKIPNWWVYIGDPDNCYNNALGCSGFTPNPTPTPAPPVFSNLSAQLTNSSATFNFAYSKPSETLYKIHLSKSTAFSWGVWWNFVNGSASPLINTAPSATWSDYSCNQQFYWKVEAIYTGNYLSSAQGPVTVSCN</sequence>
<dbReference type="Proteomes" id="UP000177042">
    <property type="component" value="Unassembled WGS sequence"/>
</dbReference>
<organism evidence="3 4">
    <name type="scientific">Candidatus Daviesbacteria bacterium RIFCSPHIGHO2_02_FULL_39_12</name>
    <dbReference type="NCBI Taxonomy" id="1797770"/>
    <lineage>
        <taxon>Bacteria</taxon>
        <taxon>Candidatus Daviesiibacteriota</taxon>
    </lineage>
</organism>
<gene>
    <name evidence="3" type="ORF">A3C26_03100</name>
</gene>
<protein>
    <submittedName>
        <fullName evidence="3">Uncharacterized protein</fullName>
    </submittedName>
</protein>
<comment type="caution">
    <text evidence="3">The sequence shown here is derived from an EMBL/GenBank/DDBJ whole genome shotgun (WGS) entry which is preliminary data.</text>
</comment>
<feature type="compositionally biased region" description="Low complexity" evidence="1">
    <location>
        <begin position="184"/>
        <end position="205"/>
    </location>
</feature>
<dbReference type="SUPFAM" id="SSF54523">
    <property type="entry name" value="Pili subunits"/>
    <property type="match status" value="1"/>
</dbReference>
<dbReference type="Gene3D" id="3.30.700.10">
    <property type="entry name" value="Glycoprotein, Type 4 Pilin"/>
    <property type="match status" value="1"/>
</dbReference>
<feature type="region of interest" description="Disordered" evidence="1">
    <location>
        <begin position="184"/>
        <end position="211"/>
    </location>
</feature>
<evidence type="ECO:0000256" key="1">
    <source>
        <dbReference type="SAM" id="MobiDB-lite"/>
    </source>
</evidence>
<dbReference type="InterPro" id="IPR045584">
    <property type="entry name" value="Pilin-like"/>
</dbReference>
<reference evidence="3 4" key="1">
    <citation type="journal article" date="2016" name="Nat. Commun.">
        <title>Thousands of microbial genomes shed light on interconnected biogeochemical processes in an aquifer system.</title>
        <authorList>
            <person name="Anantharaman K."/>
            <person name="Brown C.T."/>
            <person name="Hug L.A."/>
            <person name="Sharon I."/>
            <person name="Castelle C.J."/>
            <person name="Probst A.J."/>
            <person name="Thomas B.C."/>
            <person name="Singh A."/>
            <person name="Wilkins M.J."/>
            <person name="Karaoz U."/>
            <person name="Brodie E.L."/>
            <person name="Williams K.H."/>
            <person name="Hubbard S.S."/>
            <person name="Banfield J.F."/>
        </authorList>
    </citation>
    <scope>NUCLEOTIDE SEQUENCE [LARGE SCALE GENOMIC DNA]</scope>
</reference>
<keyword evidence="2" id="KW-1133">Transmembrane helix</keyword>
<keyword evidence="2" id="KW-0812">Transmembrane</keyword>
<dbReference type="EMBL" id="MFCX01000002">
    <property type="protein sequence ID" value="OGE26864.1"/>
    <property type="molecule type" value="Genomic_DNA"/>
</dbReference>
<name>A0A1F5JDY9_9BACT</name>
<evidence type="ECO:0000313" key="3">
    <source>
        <dbReference type="EMBL" id="OGE26864.1"/>
    </source>
</evidence>
<dbReference type="AlphaFoldDB" id="A0A1F5JDY9"/>
<evidence type="ECO:0000256" key="2">
    <source>
        <dbReference type="SAM" id="Phobius"/>
    </source>
</evidence>